<keyword evidence="4" id="KW-1185">Reference proteome</keyword>
<reference evidence="3 4" key="1">
    <citation type="journal article" date="2020" name="bioRxiv">
        <title>Metabolic contributions of an alphaproteobacterial endosymbiont in the apicomplexan Cardiosporidium cionae.</title>
        <authorList>
            <person name="Hunter E.S."/>
            <person name="Paight C.J."/>
            <person name="Lane C.E."/>
        </authorList>
    </citation>
    <scope>NUCLEOTIDE SEQUENCE [LARGE SCALE GENOMIC DNA]</scope>
    <source>
        <strain evidence="3">ESH_2018</strain>
    </source>
</reference>
<feature type="compositionally biased region" description="Low complexity" evidence="1">
    <location>
        <begin position="117"/>
        <end position="129"/>
    </location>
</feature>
<dbReference type="EMBL" id="JADAQX010000065">
    <property type="protein sequence ID" value="KAF8822307.1"/>
    <property type="molecule type" value="Genomic_DNA"/>
</dbReference>
<feature type="region of interest" description="Disordered" evidence="1">
    <location>
        <begin position="116"/>
        <end position="143"/>
    </location>
</feature>
<feature type="compositionally biased region" description="Basic and acidic residues" evidence="1">
    <location>
        <begin position="130"/>
        <end position="143"/>
    </location>
</feature>
<feature type="transmembrane region" description="Helical" evidence="2">
    <location>
        <begin position="157"/>
        <end position="175"/>
    </location>
</feature>
<feature type="region of interest" description="Disordered" evidence="1">
    <location>
        <begin position="91"/>
        <end position="110"/>
    </location>
</feature>
<name>A0ABQ7JE67_9APIC</name>
<evidence type="ECO:0000313" key="3">
    <source>
        <dbReference type="EMBL" id="KAF8822307.1"/>
    </source>
</evidence>
<dbReference type="Proteomes" id="UP000823046">
    <property type="component" value="Unassembled WGS sequence"/>
</dbReference>
<evidence type="ECO:0000256" key="1">
    <source>
        <dbReference type="SAM" id="MobiDB-lite"/>
    </source>
</evidence>
<feature type="region of interest" description="Disordered" evidence="1">
    <location>
        <begin position="206"/>
        <end position="229"/>
    </location>
</feature>
<organism evidence="3 4">
    <name type="scientific">Cardiosporidium cionae</name>
    <dbReference type="NCBI Taxonomy" id="476202"/>
    <lineage>
        <taxon>Eukaryota</taxon>
        <taxon>Sar</taxon>
        <taxon>Alveolata</taxon>
        <taxon>Apicomplexa</taxon>
        <taxon>Aconoidasida</taxon>
        <taxon>Nephromycida</taxon>
        <taxon>Cardiosporidium</taxon>
    </lineage>
</organism>
<keyword evidence="2" id="KW-1133">Transmembrane helix</keyword>
<accession>A0ABQ7JE67</accession>
<protein>
    <submittedName>
        <fullName evidence="3">Uncharacterized protein</fullName>
    </submittedName>
</protein>
<evidence type="ECO:0000256" key="2">
    <source>
        <dbReference type="SAM" id="Phobius"/>
    </source>
</evidence>
<keyword evidence="2" id="KW-0472">Membrane</keyword>
<keyword evidence="2" id="KW-0812">Transmembrane</keyword>
<comment type="caution">
    <text evidence="3">The sequence shown here is derived from an EMBL/GenBank/DDBJ whole genome shotgun (WGS) entry which is preliminary data.</text>
</comment>
<sequence>MSCLPLAVTRFCSYNAFPLTRAHLFSQQSSKLIRVAAKFAPYCHRQSRKLCIRNGFYEKRLYCLLFRPFNSMVATASGKCKIDSDAVDRSMEDKKADTMEVPTTSSQNLNKNASNMLSQESLSSPQPSLNEKKQAAERARRSEEMWDTFVPERKMTLYSPAFYILLAAVIVLHLYNNHVDSLRDREESTESKLERQRKEDLYTLRRKRGQSMQNSGTNSNDELNPSLNEIECTLPQY</sequence>
<feature type="compositionally biased region" description="Polar residues" evidence="1">
    <location>
        <begin position="101"/>
        <end position="110"/>
    </location>
</feature>
<feature type="compositionally biased region" description="Polar residues" evidence="1">
    <location>
        <begin position="210"/>
        <end position="227"/>
    </location>
</feature>
<gene>
    <name evidence="3" type="ORF">IE077_004606</name>
</gene>
<proteinExistence type="predicted"/>
<evidence type="ECO:0000313" key="4">
    <source>
        <dbReference type="Proteomes" id="UP000823046"/>
    </source>
</evidence>